<dbReference type="Proteomes" id="UP000670776">
    <property type="component" value="Unassembled WGS sequence"/>
</dbReference>
<reference evidence="3 4" key="1">
    <citation type="submission" date="2021-04" db="EMBL/GenBank/DDBJ databases">
        <title>Mariniflexile gromovii gen. nov., sp. nov., a gliding bacterium isolated from the sea urchin Strongylocentrotus intermedius.</title>
        <authorList>
            <person name="Ko S."/>
            <person name="Le V."/>
            <person name="Ahn C.-Y."/>
            <person name="Oh H.-M."/>
        </authorList>
    </citation>
    <scope>NUCLEOTIDE SEQUENCE [LARGE SCALE GENOMIC DNA]</scope>
    <source>
        <strain evidence="3 4">KCTC 12570</strain>
    </source>
</reference>
<dbReference type="Pfam" id="PF17482">
    <property type="entry name" value="Phage_sheath_1C"/>
    <property type="match status" value="1"/>
</dbReference>
<proteinExistence type="inferred from homology"/>
<dbReference type="RefSeq" id="WP_209655092.1">
    <property type="nucleotide sequence ID" value="NZ_JAGJCB010000008.1"/>
</dbReference>
<protein>
    <submittedName>
        <fullName evidence="3">Phage tail sheath family protein</fullName>
    </submittedName>
</protein>
<sequence>MNYKTPGVYIEEIPKLPPSIAQVETAIPAFIGYTQIAVDERGKPLLNEPKRITSMLEYERFFGKPFEETGLKVTVAGDPNNPTSVLASIENRSKFNMHYALQMFFANGGGPCWIVSAGGYPASGLVTFVDLSTALNATEKVDEITLYVYPDAQGLELSVDFYNLFGASMSMCEKLRDRFTVMDIWQDPTQPDLLANIQTMRDNTSSVEDTIKYGATYFPNLETILDFYYGGEGVGDAKVTIEGSFSGTLADLKSSNNALYFQAQNAIRNFPLEMPPSPGIVGIYASVDNSRGVWKAPANVNMDYVIKPVIKITDIQQDTLNVDVNAGKSVNVIRSFVGRGNALVWGARTMAGNSNEWRYVPVRRFFNMAEESIKKATIQFVFEPNDRNTWSRVKSMIDNFLVQQWKAGALMGTTPEQAFYVKVGLNETMDEVDIWEGRMIVEIGMAVVRPAEFIILKFSHKMLSE</sequence>
<dbReference type="InterPro" id="IPR052042">
    <property type="entry name" value="Tail_sheath_structural"/>
</dbReference>
<feature type="domain" description="Tail sheath protein C-terminal" evidence="2">
    <location>
        <begin position="354"/>
        <end position="458"/>
    </location>
</feature>
<name>A0ABS4BVU7_9FLAO</name>
<organism evidence="3 4">
    <name type="scientific">Mariniflexile gromovii</name>
    <dbReference type="NCBI Taxonomy" id="362523"/>
    <lineage>
        <taxon>Bacteria</taxon>
        <taxon>Pseudomonadati</taxon>
        <taxon>Bacteroidota</taxon>
        <taxon>Flavobacteriia</taxon>
        <taxon>Flavobacteriales</taxon>
        <taxon>Flavobacteriaceae</taxon>
        <taxon>Mariniflexile</taxon>
    </lineage>
</organism>
<evidence type="ECO:0000313" key="4">
    <source>
        <dbReference type="Proteomes" id="UP000670776"/>
    </source>
</evidence>
<dbReference type="EMBL" id="JAGJCB010000008">
    <property type="protein sequence ID" value="MBP0904195.1"/>
    <property type="molecule type" value="Genomic_DNA"/>
</dbReference>
<comment type="caution">
    <text evidence="3">The sequence shown here is derived from an EMBL/GenBank/DDBJ whole genome shotgun (WGS) entry which is preliminary data.</text>
</comment>
<evidence type="ECO:0000259" key="2">
    <source>
        <dbReference type="Pfam" id="PF17482"/>
    </source>
</evidence>
<dbReference type="Gene3D" id="3.40.50.11780">
    <property type="match status" value="1"/>
</dbReference>
<accession>A0ABS4BVU7</accession>
<gene>
    <name evidence="3" type="ORF">J8H85_10175</name>
</gene>
<dbReference type="PANTHER" id="PTHR35861:SF1">
    <property type="entry name" value="PHAGE TAIL SHEATH PROTEIN"/>
    <property type="match status" value="1"/>
</dbReference>
<dbReference type="PANTHER" id="PTHR35861">
    <property type="match status" value="1"/>
</dbReference>
<keyword evidence="4" id="KW-1185">Reference proteome</keyword>
<evidence type="ECO:0000313" key="3">
    <source>
        <dbReference type="EMBL" id="MBP0904195.1"/>
    </source>
</evidence>
<dbReference type="InterPro" id="IPR020287">
    <property type="entry name" value="Tail_sheath_C"/>
</dbReference>
<comment type="similarity">
    <text evidence="1">Belongs to the myoviridae tail sheath protein family.</text>
</comment>
<evidence type="ECO:0000256" key="1">
    <source>
        <dbReference type="ARBA" id="ARBA00008005"/>
    </source>
</evidence>